<dbReference type="RefSeq" id="WP_052205015.1">
    <property type="nucleotide sequence ID" value="NZ_CP012342.1"/>
</dbReference>
<proteinExistence type="inferred from homology"/>
<dbReference type="SMART" id="SM01208">
    <property type="entry name" value="G5"/>
    <property type="match status" value="1"/>
</dbReference>
<keyword evidence="2" id="KW-0732">Signal</keyword>
<evidence type="ECO:0000256" key="2">
    <source>
        <dbReference type="ARBA" id="ARBA00022729"/>
    </source>
</evidence>
<reference evidence="4 5" key="1">
    <citation type="submission" date="2015-08" db="EMBL/GenBank/DDBJ databases">
        <authorList>
            <person name="Babu N.S."/>
            <person name="Beckwith C.J."/>
            <person name="Beseler K.G."/>
            <person name="Brison A."/>
            <person name="Carone J.V."/>
            <person name="Caskin T.P."/>
            <person name="Diamond M."/>
            <person name="Durham M.E."/>
            <person name="Foxe J.M."/>
            <person name="Go M."/>
            <person name="Henderson B.A."/>
            <person name="Jones I.B."/>
            <person name="McGettigan J.A."/>
            <person name="Micheletti S.J."/>
            <person name="Nasrallah M.E."/>
            <person name="Ortiz D."/>
            <person name="Piller C.R."/>
            <person name="Privatt S.R."/>
            <person name="Schneider S.L."/>
            <person name="Sharp S."/>
            <person name="Smith T.C."/>
            <person name="Stanton J.D."/>
            <person name="Ullery H.E."/>
            <person name="Wilson R.J."/>
            <person name="Serrano M.G."/>
            <person name="Buck G."/>
            <person name="Lee V."/>
            <person name="Wang Y."/>
            <person name="Carvalho R."/>
            <person name="Voegtly L."/>
            <person name="Shi R."/>
            <person name="Duckworth R."/>
            <person name="Johnson A."/>
            <person name="Loviza R."/>
            <person name="Walstead R."/>
            <person name="Shah Z."/>
            <person name="Kiflezghi M."/>
            <person name="Wade K."/>
            <person name="Ball S.L."/>
            <person name="Bradley K.W."/>
            <person name="Asai D.J."/>
            <person name="Bowman C.A."/>
            <person name="Russell D.A."/>
            <person name="Pope W.H."/>
            <person name="Jacobs-Sera D."/>
            <person name="Hendrix R.W."/>
            <person name="Hatfull G.F."/>
        </authorList>
    </citation>
    <scope>NUCLEOTIDE SEQUENCE [LARGE SCALE GENOMIC DNA]</scope>
    <source>
        <strain evidence="4 5">PUDD_83A45</strain>
    </source>
</reference>
<dbReference type="AlphaFoldDB" id="A0A0K1RC66"/>
<accession>A0A0K1RC66</accession>
<keyword evidence="5" id="KW-1185">Reference proteome</keyword>
<dbReference type="SUPFAM" id="SSF53955">
    <property type="entry name" value="Lysozyme-like"/>
    <property type="match status" value="1"/>
</dbReference>
<protein>
    <submittedName>
        <fullName evidence="4">Resuscitation-promoting factor Rpf2</fullName>
    </submittedName>
</protein>
<comment type="similarity">
    <text evidence="1">Belongs to the transglycosylase family. Rpf subfamily.</text>
</comment>
<dbReference type="Proteomes" id="UP000060016">
    <property type="component" value="Chromosome"/>
</dbReference>
<organism evidence="4 5">
    <name type="scientific">Corynebacterium riegelii</name>
    <dbReference type="NCBI Taxonomy" id="156976"/>
    <lineage>
        <taxon>Bacteria</taxon>
        <taxon>Bacillati</taxon>
        <taxon>Actinomycetota</taxon>
        <taxon>Actinomycetes</taxon>
        <taxon>Mycobacteriales</taxon>
        <taxon>Corynebacteriaceae</taxon>
        <taxon>Corynebacterium</taxon>
    </lineage>
</organism>
<name>A0A0K1RC66_9CORY</name>
<keyword evidence="3" id="KW-0378">Hydrolase</keyword>
<dbReference type="KEGG" id="crie:AK829_05840"/>
<dbReference type="PATRIC" id="fig|156976.3.peg.1160"/>
<evidence type="ECO:0000313" key="5">
    <source>
        <dbReference type="Proteomes" id="UP000060016"/>
    </source>
</evidence>
<dbReference type="GO" id="GO:0016787">
    <property type="term" value="F:hydrolase activity"/>
    <property type="evidence" value="ECO:0007669"/>
    <property type="project" value="UniProtKB-KW"/>
</dbReference>
<gene>
    <name evidence="4" type="ORF">AK829_05840</name>
</gene>
<sequence length="378" mass="39054">MSAAKKTLNPTTERHSAGRRVLTGALAGAVIVGGAGTALAAQKDITVDVNGETQKVRTFAADVDGVLQAAGVEVGAEDLVYPAQGEKIARGETITVRTSKQVAVVIDGVATQLSSTAATVGDLIAEAGVDNAAATDIHRDTPVTPGLSIDVTTPKVVSITDAGEQSFTTVAAKTVSALLSARGITLDSDDRINVPLDAAVTPDMDIVIDRVNLVRSSEVIPVEAEPNYIDDPEMDEGTEQVLEPGETGEAVRYHHTVLVNGEVESQTVAGEEDLRAPKPATILRGTKPAPSAPAVAAGSVWDALAQCESGGNWAINTGNGFHGGLQFTPSTWAAYGGTEYAPMAHMATREQQIAVAQRTQASQGWGAWPACTASLGIR</sequence>
<evidence type="ECO:0000256" key="3">
    <source>
        <dbReference type="ARBA" id="ARBA00022801"/>
    </source>
</evidence>
<dbReference type="Pfam" id="PF07501">
    <property type="entry name" value="G5"/>
    <property type="match status" value="1"/>
</dbReference>
<evidence type="ECO:0000256" key="1">
    <source>
        <dbReference type="ARBA" id="ARBA00010830"/>
    </source>
</evidence>
<dbReference type="InterPro" id="IPR011098">
    <property type="entry name" value="G5_dom"/>
</dbReference>
<dbReference type="PROSITE" id="PS51109">
    <property type="entry name" value="G5"/>
    <property type="match status" value="1"/>
</dbReference>
<dbReference type="CDD" id="cd13925">
    <property type="entry name" value="RPF"/>
    <property type="match status" value="1"/>
</dbReference>
<dbReference type="InterPro" id="IPR023346">
    <property type="entry name" value="Lysozyme-like_dom_sf"/>
</dbReference>
<dbReference type="Pfam" id="PF03990">
    <property type="entry name" value="DUF348"/>
    <property type="match status" value="3"/>
</dbReference>
<dbReference type="EMBL" id="CP012342">
    <property type="protein sequence ID" value="AKV58771.1"/>
    <property type="molecule type" value="Genomic_DNA"/>
</dbReference>
<dbReference type="Gene3D" id="1.10.530.10">
    <property type="match status" value="1"/>
</dbReference>
<evidence type="ECO:0000313" key="4">
    <source>
        <dbReference type="EMBL" id="AKV58771.1"/>
    </source>
</evidence>
<dbReference type="InterPro" id="IPR007137">
    <property type="entry name" value="DUF348"/>
</dbReference>
<dbReference type="STRING" id="156976.AK829_05840"/>
<dbReference type="InterPro" id="IPR010618">
    <property type="entry name" value="RPF"/>
</dbReference>
<dbReference type="Pfam" id="PF06737">
    <property type="entry name" value="Transglycosylas"/>
    <property type="match status" value="1"/>
</dbReference>
<dbReference type="Gene3D" id="2.20.230.10">
    <property type="entry name" value="Resuscitation-promoting factor rpfb"/>
    <property type="match status" value="1"/>
</dbReference>